<feature type="region of interest" description="Disordered" evidence="1">
    <location>
        <begin position="60"/>
        <end position="92"/>
    </location>
</feature>
<dbReference type="Gene3D" id="1.10.287.110">
    <property type="entry name" value="DnaJ domain"/>
    <property type="match status" value="1"/>
</dbReference>
<evidence type="ECO:0000313" key="6">
    <source>
        <dbReference type="Proteomes" id="UP001152797"/>
    </source>
</evidence>
<dbReference type="CDD" id="cd06257">
    <property type="entry name" value="DnaJ"/>
    <property type="match status" value="1"/>
</dbReference>
<sequence>MRHDAHKVRFWVGYACMHAFLFFLPHCWEGNVELDFVSMRTWRRRVAPLNAFFQGDGFRPDETIPFSQSSTNDETTDGKRNKRKGGVDEIDEDSDVFNTGVFNPYEILDLSPMDEIGEDELRTAFRKQAKIYHPDVPKTGDAEKFQLIKKAVEELASLGMLGEWRGRVPSPRSQRKERGQTVSEDYWELRGRDFFAELETELTDELKMRFNESDKDLTMEQIRGRRIKEDEYWAELQIRQADKKVLERVEDWIQQKREQRRLLLRERLRGSGAPETERSRKASLETLQMVEKRIAQWLGLPSTMLSLDMTLDELGFFDAASWDDVAVCLMLLEEEFEKNIVNIVEKKGQPTTVQLPSWVETVEDFADFVENKL</sequence>
<comment type="caution">
    <text evidence="3">The sequence shown here is derived from an EMBL/GenBank/DDBJ whole genome shotgun (WGS) entry which is preliminary data.</text>
</comment>
<dbReference type="Pfam" id="PF00226">
    <property type="entry name" value="DnaJ"/>
    <property type="match status" value="1"/>
</dbReference>
<dbReference type="Proteomes" id="UP001152797">
    <property type="component" value="Unassembled WGS sequence"/>
</dbReference>
<name>A0A9P1CM58_9DINO</name>
<dbReference type="EMBL" id="CAMXCT030001748">
    <property type="protein sequence ID" value="CAL4780038.1"/>
    <property type="molecule type" value="Genomic_DNA"/>
</dbReference>
<dbReference type="EMBL" id="CAMXCT020001748">
    <property type="protein sequence ID" value="CAL1146101.1"/>
    <property type="molecule type" value="Genomic_DNA"/>
</dbReference>
<feature type="domain" description="J" evidence="2">
    <location>
        <begin position="103"/>
        <end position="179"/>
    </location>
</feature>
<dbReference type="SUPFAM" id="SSF46565">
    <property type="entry name" value="Chaperone J-domain"/>
    <property type="match status" value="1"/>
</dbReference>
<evidence type="ECO:0000313" key="3">
    <source>
        <dbReference type="EMBL" id="CAI3992726.1"/>
    </source>
</evidence>
<evidence type="ECO:0000313" key="5">
    <source>
        <dbReference type="EMBL" id="CAL4780038.1"/>
    </source>
</evidence>
<dbReference type="InterPro" id="IPR036869">
    <property type="entry name" value="J_dom_sf"/>
</dbReference>
<dbReference type="InterPro" id="IPR001623">
    <property type="entry name" value="DnaJ_domain"/>
</dbReference>
<keyword evidence="6" id="KW-1185">Reference proteome</keyword>
<reference evidence="3" key="1">
    <citation type="submission" date="2022-10" db="EMBL/GenBank/DDBJ databases">
        <authorList>
            <person name="Chen Y."/>
            <person name="Dougan E. K."/>
            <person name="Chan C."/>
            <person name="Rhodes N."/>
            <person name="Thang M."/>
        </authorList>
    </citation>
    <scope>NUCLEOTIDE SEQUENCE</scope>
</reference>
<dbReference type="SMART" id="SM00271">
    <property type="entry name" value="DnaJ"/>
    <property type="match status" value="1"/>
</dbReference>
<dbReference type="OrthoDB" id="10250354at2759"/>
<reference evidence="4" key="2">
    <citation type="submission" date="2024-04" db="EMBL/GenBank/DDBJ databases">
        <authorList>
            <person name="Chen Y."/>
            <person name="Shah S."/>
            <person name="Dougan E. K."/>
            <person name="Thang M."/>
            <person name="Chan C."/>
        </authorList>
    </citation>
    <scope>NUCLEOTIDE SEQUENCE [LARGE SCALE GENOMIC DNA]</scope>
</reference>
<accession>A0A9P1CM58</accession>
<dbReference type="EMBL" id="CAMXCT010001748">
    <property type="protein sequence ID" value="CAI3992726.1"/>
    <property type="molecule type" value="Genomic_DNA"/>
</dbReference>
<evidence type="ECO:0000313" key="4">
    <source>
        <dbReference type="EMBL" id="CAL1146101.1"/>
    </source>
</evidence>
<gene>
    <name evidence="3" type="ORF">C1SCF055_LOCUS19528</name>
</gene>
<evidence type="ECO:0000256" key="1">
    <source>
        <dbReference type="SAM" id="MobiDB-lite"/>
    </source>
</evidence>
<dbReference type="AlphaFoldDB" id="A0A9P1CM58"/>
<evidence type="ECO:0000259" key="2">
    <source>
        <dbReference type="PROSITE" id="PS50076"/>
    </source>
</evidence>
<organism evidence="3">
    <name type="scientific">Cladocopium goreaui</name>
    <dbReference type="NCBI Taxonomy" id="2562237"/>
    <lineage>
        <taxon>Eukaryota</taxon>
        <taxon>Sar</taxon>
        <taxon>Alveolata</taxon>
        <taxon>Dinophyceae</taxon>
        <taxon>Suessiales</taxon>
        <taxon>Symbiodiniaceae</taxon>
        <taxon>Cladocopium</taxon>
    </lineage>
</organism>
<proteinExistence type="predicted"/>
<protein>
    <submittedName>
        <fullName evidence="5">J domain-containing protein</fullName>
    </submittedName>
</protein>
<dbReference type="PROSITE" id="PS50076">
    <property type="entry name" value="DNAJ_2"/>
    <property type="match status" value="1"/>
</dbReference>